<reference evidence="1 2" key="1">
    <citation type="submission" date="2020-08" db="EMBL/GenBank/DDBJ databases">
        <title>Sequencing the genomes of 1000 actinobacteria strains.</title>
        <authorList>
            <person name="Klenk H.-P."/>
        </authorList>
    </citation>
    <scope>NUCLEOTIDE SEQUENCE [LARGE SCALE GENOMIC DNA]</scope>
    <source>
        <strain evidence="1 2">DSM 19081</strain>
    </source>
</reference>
<name>A0A839FFF5_9MICC</name>
<dbReference type="Proteomes" id="UP000546252">
    <property type="component" value="Unassembled WGS sequence"/>
</dbReference>
<protein>
    <submittedName>
        <fullName evidence="1">Uncharacterized protein</fullName>
    </submittedName>
</protein>
<dbReference type="EMBL" id="JACJIH010000001">
    <property type="protein sequence ID" value="MBA8920440.1"/>
    <property type="molecule type" value="Genomic_DNA"/>
</dbReference>
<organism evidence="1 2">
    <name type="scientific">Nesterenkonia jeotgali</name>
    <dbReference type="NCBI Taxonomy" id="317018"/>
    <lineage>
        <taxon>Bacteria</taxon>
        <taxon>Bacillati</taxon>
        <taxon>Actinomycetota</taxon>
        <taxon>Actinomycetes</taxon>
        <taxon>Micrococcales</taxon>
        <taxon>Micrococcaceae</taxon>
        <taxon>Nesterenkonia</taxon>
    </lineage>
</organism>
<dbReference type="InterPro" id="IPR058009">
    <property type="entry name" value="TTP_Phage_16"/>
</dbReference>
<dbReference type="Pfam" id="PF25595">
    <property type="entry name" value="Phage_TTP_16"/>
    <property type="match status" value="1"/>
</dbReference>
<evidence type="ECO:0000313" key="2">
    <source>
        <dbReference type="Proteomes" id="UP000546252"/>
    </source>
</evidence>
<dbReference type="AlphaFoldDB" id="A0A839FFF5"/>
<proteinExistence type="predicted"/>
<sequence>MTQIPSTPSDGNVKVLVVPAIADTKAPTVTELTGEGVVDISCYLTGDGLNLTSDQASISDERLCSTQTFEQPGRETHSAEVTYIDNTNSEYETDSNKAAETLVKNSDHFIVTRRNVAYEAEVEADQKVSVWPVKAGIHRDVPAEANSVTRTVQKLFVTGDVHQKVSVASGT</sequence>
<comment type="caution">
    <text evidence="1">The sequence shown here is derived from an EMBL/GenBank/DDBJ whole genome shotgun (WGS) entry which is preliminary data.</text>
</comment>
<evidence type="ECO:0000313" key="1">
    <source>
        <dbReference type="EMBL" id="MBA8920440.1"/>
    </source>
</evidence>
<gene>
    <name evidence="1" type="ORF">HNR24_000373</name>
</gene>
<accession>A0A839FFF5</accession>
<dbReference type="RefSeq" id="WP_182494852.1">
    <property type="nucleotide sequence ID" value="NZ_BAAAKT010000002.1"/>
</dbReference>